<dbReference type="EMBL" id="SPDQ01000013">
    <property type="protein sequence ID" value="TFH80745.1"/>
    <property type="molecule type" value="Genomic_DNA"/>
</dbReference>
<reference evidence="1 2" key="1">
    <citation type="submission" date="2019-03" db="EMBL/GenBank/DDBJ databases">
        <title>Draft genome sequence of humic substances-degrading Pseudomonas kribbensis CHA-19 from forest soil.</title>
        <authorList>
            <person name="Kim D."/>
        </authorList>
    </citation>
    <scope>NUCLEOTIDE SEQUENCE [LARGE SCALE GENOMIC DNA]</scope>
    <source>
        <strain evidence="1 2">CHA-19</strain>
    </source>
</reference>
<proteinExistence type="predicted"/>
<protein>
    <submittedName>
        <fullName evidence="1">Uncharacterized protein</fullName>
    </submittedName>
</protein>
<dbReference type="Proteomes" id="UP000297555">
    <property type="component" value="Unassembled WGS sequence"/>
</dbReference>
<evidence type="ECO:0000313" key="1">
    <source>
        <dbReference type="EMBL" id="TFH80745.1"/>
    </source>
</evidence>
<accession>A0A4Y8VJU5</accession>
<organism evidence="1 2">
    <name type="scientific">Pseudomonas kribbensis</name>
    <dbReference type="NCBI Taxonomy" id="1628086"/>
    <lineage>
        <taxon>Bacteria</taxon>
        <taxon>Pseudomonadati</taxon>
        <taxon>Pseudomonadota</taxon>
        <taxon>Gammaproteobacteria</taxon>
        <taxon>Pseudomonadales</taxon>
        <taxon>Pseudomonadaceae</taxon>
        <taxon>Pseudomonas</taxon>
    </lineage>
</organism>
<evidence type="ECO:0000313" key="2">
    <source>
        <dbReference type="Proteomes" id="UP000297555"/>
    </source>
</evidence>
<dbReference type="RefSeq" id="WP_134826320.1">
    <property type="nucleotide sequence ID" value="NZ_SPDQ01000013.1"/>
</dbReference>
<comment type="caution">
    <text evidence="1">The sequence shown here is derived from an EMBL/GenBank/DDBJ whole genome shotgun (WGS) entry which is preliminary data.</text>
</comment>
<dbReference type="OrthoDB" id="7033499at2"/>
<sequence length="325" mass="35497">MKLKNQYDLAKISTTIGTLARGQEWSTSAYTKGESYKVTEVQCAFFEDEERIFIACNKGEHDQVLTALNSCGVTTIASLLEVLEAAHGVFYLQDGDRNRLGIKHSYSKQDRTAYDLVHATDASYGSMVMTAPQINKVKAASKVANTTLPPGITAADVWMFRKLSGKKVETARPAGSLRTVKGPDNVREQTINIIVNSEDAHAELAILKFLTRGLVEGVFTKSKIYLGGRKVACANCKTWIDNYKKVLKAGVTLHTPEDARSETQTNPGTCPSGFVPALTVTVTSKLRTTEPMFDKLFSGERIDGVTWPAIAAETVAVQPQEEAVE</sequence>
<name>A0A4Y8VJU5_9PSED</name>
<gene>
    <name evidence="1" type="ORF">E4J90_10775</name>
</gene>
<dbReference type="AlphaFoldDB" id="A0A4Y8VJU5"/>